<organism evidence="1 2">
    <name type="scientific">miscellaneous Crenarchaeota group-1 archaeon SG8-32-3</name>
    <dbReference type="NCBI Taxonomy" id="1685125"/>
    <lineage>
        <taxon>Archaea</taxon>
        <taxon>Candidatus Bathyarchaeota</taxon>
        <taxon>MCG-1</taxon>
    </lineage>
</organism>
<comment type="caution">
    <text evidence="1">The sequence shown here is derived from an EMBL/GenBank/DDBJ whole genome shotgun (WGS) entry which is preliminary data.</text>
</comment>
<name>A0A0M0BTV6_9ARCH</name>
<dbReference type="EMBL" id="LFWV01000014">
    <property type="protein sequence ID" value="KON32038.1"/>
    <property type="molecule type" value="Genomic_DNA"/>
</dbReference>
<evidence type="ECO:0000313" key="2">
    <source>
        <dbReference type="Proteomes" id="UP000054016"/>
    </source>
</evidence>
<dbReference type="InterPro" id="IPR029044">
    <property type="entry name" value="Nucleotide-diphossugar_trans"/>
</dbReference>
<evidence type="ECO:0000313" key="1">
    <source>
        <dbReference type="EMBL" id="KON32038.1"/>
    </source>
</evidence>
<dbReference type="AlphaFoldDB" id="A0A0M0BTV6"/>
<evidence type="ECO:0008006" key="3">
    <source>
        <dbReference type="Google" id="ProtNLM"/>
    </source>
</evidence>
<dbReference type="Proteomes" id="UP000054016">
    <property type="component" value="Unassembled WGS sequence"/>
</dbReference>
<accession>A0A0M0BTV6</accession>
<reference evidence="2" key="1">
    <citation type="submission" date="2015-06" db="EMBL/GenBank/DDBJ databases">
        <title>New insights into the roles of widespread benthic archaea in carbon and nitrogen cycling.</title>
        <authorList>
            <person name="Lazar C.S."/>
            <person name="Baker B.J."/>
            <person name="Seitz K.W."/>
            <person name="Hyde A.S."/>
            <person name="Dick G.J."/>
            <person name="Hinrichs K.-U."/>
            <person name="Teske A.P."/>
        </authorList>
    </citation>
    <scope>NUCLEOTIDE SEQUENCE [LARGE SCALE GENOMIC DNA]</scope>
</reference>
<dbReference type="SUPFAM" id="SSF53448">
    <property type="entry name" value="Nucleotide-diphospho-sugar transferases"/>
    <property type="match status" value="1"/>
</dbReference>
<protein>
    <recommendedName>
        <fullName evidence="3">Glycosyltransferase 2-like domain-containing protein</fullName>
    </recommendedName>
</protein>
<gene>
    <name evidence="1" type="ORF">AC478_01500</name>
</gene>
<proteinExistence type="predicted"/>
<sequence>MKILCLVPVLPEDLDPECLPSIRNQTMPVNSIKLVTSRVRGGNFPEKVTYVLNKALEEIDLKDYDYLLRVDGDTVLPPDFVEKGVAAGCDLYGTIGYAMLIRVQPFISCMNGRFFRLSNDTYIPHCFAAHGFSVLRGDFSKVRTRNKLHSWMYYYFIGSNYYRLGYTLLHFLVSLKPRPLRVSAMLLAGFLGSWVNRKPKFDVADTVRTLQINKLKYNLCRAA</sequence>